<proteinExistence type="predicted"/>
<keyword evidence="2" id="KW-1185">Reference proteome</keyword>
<accession>A0A9J6FHW9</accession>
<organism evidence="1 2">
    <name type="scientific">Haemaphysalis longicornis</name>
    <name type="common">Bush tick</name>
    <dbReference type="NCBI Taxonomy" id="44386"/>
    <lineage>
        <taxon>Eukaryota</taxon>
        <taxon>Metazoa</taxon>
        <taxon>Ecdysozoa</taxon>
        <taxon>Arthropoda</taxon>
        <taxon>Chelicerata</taxon>
        <taxon>Arachnida</taxon>
        <taxon>Acari</taxon>
        <taxon>Parasitiformes</taxon>
        <taxon>Ixodida</taxon>
        <taxon>Ixodoidea</taxon>
        <taxon>Ixodidae</taxon>
        <taxon>Haemaphysalinae</taxon>
        <taxon>Haemaphysalis</taxon>
    </lineage>
</organism>
<comment type="caution">
    <text evidence="1">The sequence shown here is derived from an EMBL/GenBank/DDBJ whole genome shotgun (WGS) entry which is preliminary data.</text>
</comment>
<dbReference type="VEuPathDB" id="VectorBase:HLOH_065220"/>
<dbReference type="OrthoDB" id="6503912at2759"/>
<dbReference type="Proteomes" id="UP000821853">
    <property type="component" value="Chromosome 1"/>
</dbReference>
<evidence type="ECO:0000313" key="1">
    <source>
        <dbReference type="EMBL" id="KAH9362621.1"/>
    </source>
</evidence>
<reference evidence="1 2" key="1">
    <citation type="journal article" date="2020" name="Cell">
        <title>Large-Scale Comparative Analyses of Tick Genomes Elucidate Their Genetic Diversity and Vector Capacities.</title>
        <authorList>
            <consortium name="Tick Genome and Microbiome Consortium (TIGMIC)"/>
            <person name="Jia N."/>
            <person name="Wang J."/>
            <person name="Shi W."/>
            <person name="Du L."/>
            <person name="Sun Y."/>
            <person name="Zhan W."/>
            <person name="Jiang J.F."/>
            <person name="Wang Q."/>
            <person name="Zhang B."/>
            <person name="Ji P."/>
            <person name="Bell-Sakyi L."/>
            <person name="Cui X.M."/>
            <person name="Yuan T.T."/>
            <person name="Jiang B.G."/>
            <person name="Yang W.F."/>
            <person name="Lam T.T."/>
            <person name="Chang Q.C."/>
            <person name="Ding S.J."/>
            <person name="Wang X.J."/>
            <person name="Zhu J.G."/>
            <person name="Ruan X.D."/>
            <person name="Zhao L."/>
            <person name="Wei J.T."/>
            <person name="Ye R.Z."/>
            <person name="Que T.C."/>
            <person name="Du C.H."/>
            <person name="Zhou Y.H."/>
            <person name="Cheng J.X."/>
            <person name="Dai P.F."/>
            <person name="Guo W.B."/>
            <person name="Han X.H."/>
            <person name="Huang E.J."/>
            <person name="Li L.F."/>
            <person name="Wei W."/>
            <person name="Gao Y.C."/>
            <person name="Liu J.Z."/>
            <person name="Shao H.Z."/>
            <person name="Wang X."/>
            <person name="Wang C.C."/>
            <person name="Yang T.C."/>
            <person name="Huo Q.B."/>
            <person name="Li W."/>
            <person name="Chen H.Y."/>
            <person name="Chen S.E."/>
            <person name="Zhou L.G."/>
            <person name="Ni X.B."/>
            <person name="Tian J.H."/>
            <person name="Sheng Y."/>
            <person name="Liu T."/>
            <person name="Pan Y.S."/>
            <person name="Xia L.Y."/>
            <person name="Li J."/>
            <person name="Zhao F."/>
            <person name="Cao W.C."/>
        </authorList>
    </citation>
    <scope>NUCLEOTIDE SEQUENCE [LARGE SCALE GENOMIC DNA]</scope>
    <source>
        <strain evidence="1">HaeL-2018</strain>
    </source>
</reference>
<name>A0A9J6FHW9_HAELO</name>
<dbReference type="EMBL" id="JABSTR010000001">
    <property type="protein sequence ID" value="KAH9362621.1"/>
    <property type="molecule type" value="Genomic_DNA"/>
</dbReference>
<evidence type="ECO:0000313" key="2">
    <source>
        <dbReference type="Proteomes" id="UP000821853"/>
    </source>
</evidence>
<gene>
    <name evidence="1" type="ORF">HPB48_015465</name>
</gene>
<sequence length="73" mass="8551">MTKDELQMIVSLCAIVKRLSSAELENRVAARERIFTASAHRIELAKRLEDWVIEQWEQVVFSDEPMLTSCWNQ</sequence>
<protein>
    <submittedName>
        <fullName evidence="1">Uncharacterized protein</fullName>
    </submittedName>
</protein>
<dbReference type="AlphaFoldDB" id="A0A9J6FHW9"/>